<evidence type="ECO:0000313" key="1">
    <source>
        <dbReference type="EMBL" id="MDR6783984.1"/>
    </source>
</evidence>
<keyword evidence="2" id="KW-1185">Reference proteome</keyword>
<dbReference type="Proteomes" id="UP001246858">
    <property type="component" value="Unassembled WGS sequence"/>
</dbReference>
<gene>
    <name evidence="1" type="ORF">J2X78_002549</name>
</gene>
<dbReference type="EMBL" id="JAVDTF010000002">
    <property type="protein sequence ID" value="MDR6783984.1"/>
    <property type="molecule type" value="Genomic_DNA"/>
</dbReference>
<evidence type="ECO:0000313" key="2">
    <source>
        <dbReference type="Proteomes" id="UP001246858"/>
    </source>
</evidence>
<name>A0ACC6KXA1_9SPHI</name>
<protein>
    <submittedName>
        <fullName evidence="1">Uncharacterized protein</fullName>
    </submittedName>
</protein>
<sequence length="257" mass="29125">MKKKVYIMVMMLAFFAAFVSCKKDLKTYDGVDGIYFLNAMVAVNQNPVNDSTIVSFGYVKPEKKDSVFFLAVRAAGAPAKNDREFKLTIDPSSTAVEGTHYNFLNRDFVIRANETIGLIPVKLNRTAEMSGKAFMLRLKLEENANFKTPMQDVVVNSTTGKKRSYVQHSIWFDDILRKPKSWLDGYLGTFSRKKLFLMAEIAEIKNLSDLDNTTITTIPKTIYYGTFMQRYLNEMKAAGKTIYEDNGSEMIMGPSVQ</sequence>
<accession>A0ACC6KXA1</accession>
<organism evidence="1 2">
    <name type="scientific">Pedobacter africanus</name>
    <dbReference type="NCBI Taxonomy" id="151894"/>
    <lineage>
        <taxon>Bacteria</taxon>
        <taxon>Pseudomonadati</taxon>
        <taxon>Bacteroidota</taxon>
        <taxon>Sphingobacteriia</taxon>
        <taxon>Sphingobacteriales</taxon>
        <taxon>Sphingobacteriaceae</taxon>
        <taxon>Pedobacter</taxon>
    </lineage>
</organism>
<comment type="caution">
    <text evidence="1">The sequence shown here is derived from an EMBL/GenBank/DDBJ whole genome shotgun (WGS) entry which is preliminary data.</text>
</comment>
<reference evidence="1" key="1">
    <citation type="submission" date="2023-07" db="EMBL/GenBank/DDBJ databases">
        <title>Sorghum-associated microbial communities from plants grown in Nebraska, USA.</title>
        <authorList>
            <person name="Schachtman D."/>
        </authorList>
    </citation>
    <scope>NUCLEOTIDE SEQUENCE</scope>
    <source>
        <strain evidence="1">2697</strain>
    </source>
</reference>
<proteinExistence type="predicted"/>